<feature type="compositionally biased region" description="Basic and acidic residues" evidence="1">
    <location>
        <begin position="153"/>
        <end position="171"/>
    </location>
</feature>
<feature type="domain" description="CBF1-interacting co-repressor CIR N-terminal" evidence="2">
    <location>
        <begin position="14"/>
        <end position="50"/>
    </location>
</feature>
<dbReference type="GO" id="GO:0003714">
    <property type="term" value="F:transcription corepressor activity"/>
    <property type="evidence" value="ECO:0007669"/>
    <property type="project" value="InterPro"/>
</dbReference>
<feature type="compositionally biased region" description="Basic and acidic residues" evidence="1">
    <location>
        <begin position="135"/>
        <end position="145"/>
    </location>
</feature>
<feature type="compositionally biased region" description="Basic and acidic residues" evidence="1">
    <location>
        <begin position="88"/>
        <end position="123"/>
    </location>
</feature>
<organism evidence="3 4">
    <name type="scientific">Chloropicon roscoffensis</name>
    <dbReference type="NCBI Taxonomy" id="1461544"/>
    <lineage>
        <taxon>Eukaryota</taxon>
        <taxon>Viridiplantae</taxon>
        <taxon>Chlorophyta</taxon>
        <taxon>Chloropicophyceae</taxon>
        <taxon>Chloropicales</taxon>
        <taxon>Chloropicaceae</taxon>
        <taxon>Chloropicon</taxon>
    </lineage>
</organism>
<evidence type="ECO:0000313" key="4">
    <source>
        <dbReference type="Proteomes" id="UP001472866"/>
    </source>
</evidence>
<keyword evidence="4" id="KW-1185">Reference proteome</keyword>
<dbReference type="SMART" id="SM01083">
    <property type="entry name" value="Cir_N"/>
    <property type="match status" value="1"/>
</dbReference>
<dbReference type="PANTHER" id="PTHR13151">
    <property type="entry name" value="CBF1 INTERACTING COREPRESSOR CIR"/>
    <property type="match status" value="1"/>
</dbReference>
<accession>A0AAX4PL40</accession>
<dbReference type="InterPro" id="IPR019339">
    <property type="entry name" value="CIR_N_dom"/>
</dbReference>
<feature type="region of interest" description="Disordered" evidence="1">
    <location>
        <begin position="1"/>
        <end position="59"/>
    </location>
</feature>
<protein>
    <submittedName>
        <fullName evidence="3">Cir_N domain-containing protein</fullName>
    </submittedName>
</protein>
<evidence type="ECO:0000313" key="3">
    <source>
        <dbReference type="EMBL" id="WZN66395.1"/>
    </source>
</evidence>
<sequence>MGGGGPLSFLNGKSWHTGNKAARERLERAEAKAAEDEKRRKARALELERESDKLRQASLLHTGTRARAMAEGKVALSFMYSRPAGLDEAEKKVAFDRERRRQEDAAKTQEREDPRQKQQRRADSGNPNPVPIWLKRGDDDQDRAVEAPPSLKKVADSKFELRHEYGGDRSPIRGGGSAGDENQQILVEDSGEEDVGEEDGGRRRRHGRHRHRREDGGRRRKRRRHRREDR</sequence>
<dbReference type="InterPro" id="IPR040014">
    <property type="entry name" value="CIR1"/>
</dbReference>
<name>A0AAX4PL40_9CHLO</name>
<dbReference type="Proteomes" id="UP001472866">
    <property type="component" value="Chromosome 15"/>
</dbReference>
<feature type="compositionally biased region" description="Acidic residues" evidence="1">
    <location>
        <begin position="189"/>
        <end position="198"/>
    </location>
</feature>
<feature type="compositionally biased region" description="Basic residues" evidence="1">
    <location>
        <begin position="202"/>
        <end position="230"/>
    </location>
</feature>
<reference evidence="3 4" key="1">
    <citation type="submission" date="2024-03" db="EMBL/GenBank/DDBJ databases">
        <title>Complete genome sequence of the green alga Chloropicon roscoffensis RCC1871.</title>
        <authorList>
            <person name="Lemieux C."/>
            <person name="Pombert J.-F."/>
            <person name="Otis C."/>
            <person name="Turmel M."/>
        </authorList>
    </citation>
    <scope>NUCLEOTIDE SEQUENCE [LARGE SCALE GENOMIC DNA]</scope>
    <source>
        <strain evidence="3 4">RCC1871</strain>
    </source>
</reference>
<feature type="compositionally biased region" description="Basic and acidic residues" evidence="1">
    <location>
        <begin position="21"/>
        <end position="55"/>
    </location>
</feature>
<feature type="region of interest" description="Disordered" evidence="1">
    <location>
        <begin position="87"/>
        <end position="230"/>
    </location>
</feature>
<dbReference type="Pfam" id="PF10197">
    <property type="entry name" value="Cir_N"/>
    <property type="match status" value="1"/>
</dbReference>
<dbReference type="PANTHER" id="PTHR13151:SF2">
    <property type="entry name" value="COREPRESSOR INTERACTING WITH RBPJ 1"/>
    <property type="match status" value="1"/>
</dbReference>
<dbReference type="AlphaFoldDB" id="A0AAX4PL40"/>
<evidence type="ECO:0000256" key="1">
    <source>
        <dbReference type="SAM" id="MobiDB-lite"/>
    </source>
</evidence>
<gene>
    <name evidence="3" type="ORF">HKI87_15g79610</name>
</gene>
<dbReference type="GO" id="GO:0005634">
    <property type="term" value="C:nucleus"/>
    <property type="evidence" value="ECO:0007669"/>
    <property type="project" value="TreeGrafter"/>
</dbReference>
<dbReference type="EMBL" id="CP151515">
    <property type="protein sequence ID" value="WZN66395.1"/>
    <property type="molecule type" value="Genomic_DNA"/>
</dbReference>
<evidence type="ECO:0000259" key="2">
    <source>
        <dbReference type="SMART" id="SM01083"/>
    </source>
</evidence>
<proteinExistence type="predicted"/>